<name>A0ACC0LNS4_RHOML</name>
<proteinExistence type="predicted"/>
<dbReference type="EMBL" id="CM046398">
    <property type="protein sequence ID" value="KAI8530191.1"/>
    <property type="molecule type" value="Genomic_DNA"/>
</dbReference>
<gene>
    <name evidence="1" type="ORF">RHMOL_Rhmol11G0036600</name>
</gene>
<reference evidence="1" key="1">
    <citation type="submission" date="2022-02" db="EMBL/GenBank/DDBJ databases">
        <title>Plant Genome Project.</title>
        <authorList>
            <person name="Zhang R.-G."/>
        </authorList>
    </citation>
    <scope>NUCLEOTIDE SEQUENCE</scope>
    <source>
        <strain evidence="1">AT1</strain>
    </source>
</reference>
<keyword evidence="2" id="KW-1185">Reference proteome</keyword>
<evidence type="ECO:0000313" key="2">
    <source>
        <dbReference type="Proteomes" id="UP001062846"/>
    </source>
</evidence>
<organism evidence="1 2">
    <name type="scientific">Rhododendron molle</name>
    <name type="common">Chinese azalea</name>
    <name type="synonym">Azalea mollis</name>
    <dbReference type="NCBI Taxonomy" id="49168"/>
    <lineage>
        <taxon>Eukaryota</taxon>
        <taxon>Viridiplantae</taxon>
        <taxon>Streptophyta</taxon>
        <taxon>Embryophyta</taxon>
        <taxon>Tracheophyta</taxon>
        <taxon>Spermatophyta</taxon>
        <taxon>Magnoliopsida</taxon>
        <taxon>eudicotyledons</taxon>
        <taxon>Gunneridae</taxon>
        <taxon>Pentapetalae</taxon>
        <taxon>asterids</taxon>
        <taxon>Ericales</taxon>
        <taxon>Ericaceae</taxon>
        <taxon>Ericoideae</taxon>
        <taxon>Rhodoreae</taxon>
        <taxon>Rhododendron</taxon>
    </lineage>
</organism>
<dbReference type="Proteomes" id="UP001062846">
    <property type="component" value="Chromosome 11"/>
</dbReference>
<protein>
    <submittedName>
        <fullName evidence="1">Uncharacterized protein</fullName>
    </submittedName>
</protein>
<comment type="caution">
    <text evidence="1">The sequence shown here is derived from an EMBL/GenBank/DDBJ whole genome shotgun (WGS) entry which is preliminary data.</text>
</comment>
<sequence length="233" mass="26855">MKGVVIEIGAKNVVQILTDNTPNFKAAGQIIETQYPYIFWTPCVVHTLNLAWKNICAAKNVDNNSLVYDECSWINITIGDALIIKNFIMNHSMRLAIFNEFVPLKLLSVAETRFASSIVMLRRFRLIKQGLQSMVISTQWNSHRQDEGASFVRKTLLNERWWDKVDYILSFVKVFHVLNLFTRWFVLNLTPTLKSFVVIMGLSSLMGSFRYILVNLAFFFKLQCCHSTAERGC</sequence>
<evidence type="ECO:0000313" key="1">
    <source>
        <dbReference type="EMBL" id="KAI8530191.1"/>
    </source>
</evidence>
<accession>A0ACC0LNS4</accession>